<keyword evidence="1" id="KW-0732">Signal</keyword>
<dbReference type="EMBL" id="RJUF01000033">
    <property type="protein sequence ID" value="MCP9763603.1"/>
    <property type="molecule type" value="Genomic_DNA"/>
</dbReference>
<sequence length="333" mass="37905">MKRLLLFILFTTSLSQLTAQDISVDILQQGKSFADSSYYDIIKVEDKFWVAGKYGILKSLDAQGNIENISYPTEGLDIYKLENLDNQTVLASGDKGTLYIHDLKTKAWKTIKVRNYENACFYNLAVDNQKNIFLSGGNSKIAHSGKSIPNGFVLVSSDMGQTWRRIYKNTFNMVWCVKNNPFDNKIYGLMYSPNRTNLMVFENNRWIKKQKLGNSIYHEVQFEGPDKFVATGGWVGKKGRIHNTDHKKVFNDSGLLWSRVKNDKYTLFTGCDGNIVLETKDQKPSIHHTKLNLPFSLYEAIFISQNTAFAIGSGRTLLKISISETQNFEAKNL</sequence>
<gene>
    <name evidence="2" type="ORF">EGI31_11605</name>
</gene>
<feature type="signal peptide" evidence="1">
    <location>
        <begin position="1"/>
        <end position="19"/>
    </location>
</feature>
<protein>
    <recommendedName>
        <fullName evidence="4">Glycosyl hydrolase</fullName>
    </recommendedName>
</protein>
<keyword evidence="3" id="KW-1185">Reference proteome</keyword>
<comment type="caution">
    <text evidence="2">The sequence shown here is derived from an EMBL/GenBank/DDBJ whole genome shotgun (WGS) entry which is preliminary data.</text>
</comment>
<name>A0AAE3H298_9BACT</name>
<dbReference type="AlphaFoldDB" id="A0AAE3H298"/>
<dbReference type="RefSeq" id="WP_255037380.1">
    <property type="nucleotide sequence ID" value="NZ_RJUF01000033.1"/>
</dbReference>
<reference evidence="2 3" key="1">
    <citation type="submission" date="2018-11" db="EMBL/GenBank/DDBJ databases">
        <title>Novel bacteria species description.</title>
        <authorList>
            <person name="Han J.-H."/>
        </authorList>
    </citation>
    <scope>NUCLEOTIDE SEQUENCE [LARGE SCALE GENOMIC DNA]</scope>
    <source>
        <strain evidence="2 3">KCTC23259</strain>
    </source>
</reference>
<dbReference type="Proteomes" id="UP001204144">
    <property type="component" value="Unassembled WGS sequence"/>
</dbReference>
<accession>A0AAE3H298</accession>
<proteinExistence type="predicted"/>
<dbReference type="SUPFAM" id="SSF101908">
    <property type="entry name" value="Putative isomerase YbhE"/>
    <property type="match status" value="1"/>
</dbReference>
<evidence type="ECO:0000313" key="2">
    <source>
        <dbReference type="EMBL" id="MCP9763603.1"/>
    </source>
</evidence>
<evidence type="ECO:0000313" key="3">
    <source>
        <dbReference type="Proteomes" id="UP001204144"/>
    </source>
</evidence>
<feature type="chain" id="PRO_5042268594" description="Glycosyl hydrolase" evidence="1">
    <location>
        <begin position="20"/>
        <end position="333"/>
    </location>
</feature>
<evidence type="ECO:0000256" key="1">
    <source>
        <dbReference type="SAM" id="SignalP"/>
    </source>
</evidence>
<evidence type="ECO:0008006" key="4">
    <source>
        <dbReference type="Google" id="ProtNLM"/>
    </source>
</evidence>
<organism evidence="2 3">
    <name type="scientific">Lacihabitans soyangensis</name>
    <dbReference type="NCBI Taxonomy" id="869394"/>
    <lineage>
        <taxon>Bacteria</taxon>
        <taxon>Pseudomonadati</taxon>
        <taxon>Bacteroidota</taxon>
        <taxon>Cytophagia</taxon>
        <taxon>Cytophagales</taxon>
        <taxon>Leadbetterellaceae</taxon>
        <taxon>Lacihabitans</taxon>
    </lineage>
</organism>